<organism evidence="1 2">
    <name type="scientific">Rangifer tarandus platyrhynchus</name>
    <name type="common">Svalbard reindeer</name>
    <dbReference type="NCBI Taxonomy" id="3082113"/>
    <lineage>
        <taxon>Eukaryota</taxon>
        <taxon>Metazoa</taxon>
        <taxon>Chordata</taxon>
        <taxon>Craniata</taxon>
        <taxon>Vertebrata</taxon>
        <taxon>Euteleostomi</taxon>
        <taxon>Mammalia</taxon>
        <taxon>Eutheria</taxon>
        <taxon>Laurasiatheria</taxon>
        <taxon>Artiodactyla</taxon>
        <taxon>Ruminantia</taxon>
        <taxon>Pecora</taxon>
        <taxon>Cervidae</taxon>
        <taxon>Odocoileinae</taxon>
        <taxon>Rangifer</taxon>
    </lineage>
</organism>
<proteinExistence type="predicted"/>
<evidence type="ECO:0000313" key="1">
    <source>
        <dbReference type="EMBL" id="CAM9648542.1"/>
    </source>
</evidence>
<reference evidence="1" key="2">
    <citation type="submission" date="2025-03" db="EMBL/GenBank/DDBJ databases">
        <authorList>
            <consortium name="ELIXIR-Norway"/>
            <consortium name="Elixir Norway"/>
        </authorList>
    </citation>
    <scope>NUCLEOTIDE SEQUENCE</scope>
</reference>
<gene>
    <name evidence="1" type="ORF">MRATA1EN22A_LOCUS5485</name>
</gene>
<dbReference type="EMBL" id="OX596098">
    <property type="protein sequence ID" value="CAM9648542.1"/>
    <property type="molecule type" value="Genomic_DNA"/>
</dbReference>
<accession>A0AC59YGA2</accession>
<name>A0AC59YGA2_RANTA</name>
<protein>
    <submittedName>
        <fullName evidence="1">Uncharacterized protein</fullName>
    </submittedName>
</protein>
<dbReference type="Proteomes" id="UP001162501">
    <property type="component" value="Chromosome 14"/>
</dbReference>
<sequence length="153" mass="16544">MRLCASPLPVACSCRAHRGPYFCKSTHGCSPPSPFFSLRDGPSQTPTCREMGALCPWLLMTCPSGAEHIVSAFGKPRPSAGRPGASQEPSTGRAHTFRQIWQMPQLTWVRVRPDLSELVPGLGNPPTLQSSPRFAWKDQPCFPGSAVGADIKV</sequence>
<reference evidence="1" key="1">
    <citation type="submission" date="2023-05" db="EMBL/GenBank/DDBJ databases">
        <authorList>
            <consortium name="ELIXIR-Norway"/>
        </authorList>
    </citation>
    <scope>NUCLEOTIDE SEQUENCE</scope>
</reference>
<evidence type="ECO:0000313" key="2">
    <source>
        <dbReference type="Proteomes" id="UP001162501"/>
    </source>
</evidence>